<dbReference type="PANTHER" id="PTHR41786:SF1">
    <property type="entry name" value="6-HYDROXYMETHYLPTERIN DIPHOSPHOKINASE MPTE-LIKE DOMAIN-CONTAINING PROTEIN"/>
    <property type="match status" value="1"/>
</dbReference>
<dbReference type="PANTHER" id="PTHR41786">
    <property type="entry name" value="MOTILITY ACCESSORY FACTOR MAF"/>
    <property type="match status" value="1"/>
</dbReference>
<dbReference type="Pfam" id="PF01973">
    <property type="entry name" value="MptE-like"/>
    <property type="match status" value="1"/>
</dbReference>
<protein>
    <submittedName>
        <fullName evidence="2">DUF115 domain-containing protein</fullName>
    </submittedName>
</protein>
<feature type="domain" description="6-hydroxymethylpterin diphosphokinase MptE-like" evidence="1">
    <location>
        <begin position="142"/>
        <end position="305"/>
    </location>
</feature>
<name>A0A7S7AVX8_9SPIR</name>
<evidence type="ECO:0000313" key="2">
    <source>
        <dbReference type="EMBL" id="QOW60337.1"/>
    </source>
</evidence>
<dbReference type="Proteomes" id="UP000593915">
    <property type="component" value="Chromosome"/>
</dbReference>
<dbReference type="RefSeq" id="WP_194075893.1">
    <property type="nucleotide sequence ID" value="NZ_CP061839.1"/>
</dbReference>
<sequence length="494" mass="56104">MQIPVKLHSAYNPQKEAERFSETITGSPKIIIITEPGESYLAPVLRNKFPHAKLIAIRYTDTYFLSSDKLWNSVWRPVHGNLDFFLLNNIPDELLCVTLFLPWKPAEKFWKEAADFVWKTISSSIKMIQSVIATRSFFGVRWLKNITDNFLFAENISNFEFYNEDSFFAASGCSLKTFLKTEKNMLNKKFISAAASAVPALSAYGINPDLCISTDGGFWAASHIKALSSKIPVAFPPEAKIPYNILAKNPCVFLTYGSLIEAYFFTGLNILPKKAKRNGTVSGTAVDLLLDYTKGNIYISGLDLEGSKGFSHAQPHESLKSKENSFFKINPISQFAAVSNFDTRSLEIYAKWFSQMNSERAERIFRIGSEGKTIENIKRISVNDFNSSFKSAQKIPVVHSEKKSKLDRKIVVYEFYKRMEKKINSGFFLNEVDICLKNLNRKSIEIELCELIAFQSYIKLIKNADTENALNAKSELKNGIKDFINMQLKRLKND</sequence>
<gene>
    <name evidence="2" type="ORF">IFE08_11010</name>
</gene>
<organism evidence="2 3">
    <name type="scientific">Treponema pedis</name>
    <dbReference type="NCBI Taxonomy" id="409322"/>
    <lineage>
        <taxon>Bacteria</taxon>
        <taxon>Pseudomonadati</taxon>
        <taxon>Spirochaetota</taxon>
        <taxon>Spirochaetia</taxon>
        <taxon>Spirochaetales</taxon>
        <taxon>Treponemataceae</taxon>
        <taxon>Treponema</taxon>
    </lineage>
</organism>
<dbReference type="EMBL" id="CP061839">
    <property type="protein sequence ID" value="QOW60337.1"/>
    <property type="molecule type" value="Genomic_DNA"/>
</dbReference>
<proteinExistence type="predicted"/>
<dbReference type="AlphaFoldDB" id="A0A7S7AVX8"/>
<accession>A0A7S7AVX8</accession>
<reference evidence="2 3" key="1">
    <citation type="submission" date="2020-09" db="EMBL/GenBank/DDBJ databases">
        <title>Characterization of Treponema spp. from bovine digital dermatitis in Korea.</title>
        <authorList>
            <person name="Espiritu H.M."/>
            <person name="Cho Y.I."/>
            <person name="Mamuad L."/>
        </authorList>
    </citation>
    <scope>NUCLEOTIDE SEQUENCE [LARGE SCALE GENOMIC DNA]</scope>
    <source>
        <strain evidence="2 3">KS1</strain>
    </source>
</reference>
<dbReference type="InterPro" id="IPR002826">
    <property type="entry name" value="MptE-like"/>
</dbReference>
<evidence type="ECO:0000313" key="3">
    <source>
        <dbReference type="Proteomes" id="UP000593915"/>
    </source>
</evidence>
<evidence type="ECO:0000259" key="1">
    <source>
        <dbReference type="Pfam" id="PF01973"/>
    </source>
</evidence>